<comment type="similarity">
    <text evidence="2 6">Belongs to the acyl-CoA dehydrogenase family.</text>
</comment>
<dbReference type="InterPro" id="IPR009100">
    <property type="entry name" value="AcylCoA_DH/oxidase_NM_dom_sf"/>
</dbReference>
<dbReference type="InterPro" id="IPR036250">
    <property type="entry name" value="AcylCo_DH-like_C"/>
</dbReference>
<gene>
    <name evidence="10" type="ORF">J2S62_002603</name>
</gene>
<keyword evidence="4 6" id="KW-0274">FAD</keyword>
<evidence type="ECO:0000256" key="3">
    <source>
        <dbReference type="ARBA" id="ARBA00022630"/>
    </source>
</evidence>
<feature type="domain" description="Acyl-CoA dehydrogenase/oxidase C-terminal" evidence="7">
    <location>
        <begin position="270"/>
        <end position="373"/>
    </location>
</feature>
<dbReference type="PANTHER" id="PTHR43292">
    <property type="entry name" value="ACYL-COA DEHYDROGENASE"/>
    <property type="match status" value="1"/>
</dbReference>
<dbReference type="Pfam" id="PF00441">
    <property type="entry name" value="Acyl-CoA_dh_1"/>
    <property type="match status" value="1"/>
</dbReference>
<keyword evidence="11" id="KW-1185">Reference proteome</keyword>
<reference evidence="10 11" key="1">
    <citation type="submission" date="2023-07" db="EMBL/GenBank/DDBJ databases">
        <title>Sequencing the genomes of 1000 actinobacteria strains.</title>
        <authorList>
            <person name="Klenk H.-P."/>
        </authorList>
    </citation>
    <scope>NUCLEOTIDE SEQUENCE [LARGE SCALE GENOMIC DNA]</scope>
    <source>
        <strain evidence="10 11">DSM 22966</strain>
    </source>
</reference>
<dbReference type="InterPro" id="IPR006091">
    <property type="entry name" value="Acyl-CoA_Oxase/DH_mid-dom"/>
</dbReference>
<keyword evidence="3 6" id="KW-0285">Flavoprotein</keyword>
<evidence type="ECO:0000313" key="11">
    <source>
        <dbReference type="Proteomes" id="UP001183794"/>
    </source>
</evidence>
<dbReference type="RefSeq" id="WP_310175451.1">
    <property type="nucleotide sequence ID" value="NZ_BAABHE010000002.1"/>
</dbReference>
<dbReference type="Gene3D" id="2.40.110.10">
    <property type="entry name" value="Butyryl-CoA Dehydrogenase, subunit A, domain 2"/>
    <property type="match status" value="1"/>
</dbReference>
<dbReference type="PROSITE" id="PS00072">
    <property type="entry name" value="ACYL_COA_DH_1"/>
    <property type="match status" value="1"/>
</dbReference>
<dbReference type="InterPro" id="IPR009075">
    <property type="entry name" value="AcylCo_DH/oxidase_C"/>
</dbReference>
<dbReference type="Proteomes" id="UP001183794">
    <property type="component" value="Unassembled WGS sequence"/>
</dbReference>
<name>A0ABU2B506_9MICC</name>
<evidence type="ECO:0000256" key="5">
    <source>
        <dbReference type="ARBA" id="ARBA00023002"/>
    </source>
</evidence>
<dbReference type="Gene3D" id="1.20.140.10">
    <property type="entry name" value="Butyryl-CoA Dehydrogenase, subunit A, domain 3"/>
    <property type="match status" value="1"/>
</dbReference>
<evidence type="ECO:0000313" key="10">
    <source>
        <dbReference type="EMBL" id="MDR7348346.1"/>
    </source>
</evidence>
<comment type="caution">
    <text evidence="10">The sequence shown here is derived from an EMBL/GenBank/DDBJ whole genome shotgun (WGS) entry which is preliminary data.</text>
</comment>
<evidence type="ECO:0000256" key="4">
    <source>
        <dbReference type="ARBA" id="ARBA00022827"/>
    </source>
</evidence>
<evidence type="ECO:0000259" key="8">
    <source>
        <dbReference type="Pfam" id="PF02770"/>
    </source>
</evidence>
<feature type="domain" description="Acyl-CoA oxidase/dehydrogenase middle" evidence="8">
    <location>
        <begin position="127"/>
        <end position="217"/>
    </location>
</feature>
<dbReference type="Pfam" id="PF02771">
    <property type="entry name" value="Acyl-CoA_dh_N"/>
    <property type="match status" value="1"/>
</dbReference>
<feature type="domain" description="Acyl-CoA dehydrogenase/oxidase N-terminal" evidence="9">
    <location>
        <begin position="9"/>
        <end position="122"/>
    </location>
</feature>
<dbReference type="InterPro" id="IPR037069">
    <property type="entry name" value="AcylCoA_DH/ox_N_sf"/>
</dbReference>
<dbReference type="PANTHER" id="PTHR43292:SF4">
    <property type="entry name" value="ACYL-COA DEHYDROGENASE FADE34"/>
    <property type="match status" value="1"/>
</dbReference>
<protein>
    <submittedName>
        <fullName evidence="10">Alkylation response protein AidB-like acyl-CoA dehydrogenase</fullName>
    </submittedName>
</protein>
<evidence type="ECO:0000259" key="7">
    <source>
        <dbReference type="Pfam" id="PF00441"/>
    </source>
</evidence>
<dbReference type="SUPFAM" id="SSF47203">
    <property type="entry name" value="Acyl-CoA dehydrogenase C-terminal domain-like"/>
    <property type="match status" value="1"/>
</dbReference>
<comment type="cofactor">
    <cofactor evidence="1 6">
        <name>FAD</name>
        <dbReference type="ChEBI" id="CHEBI:57692"/>
    </cofactor>
</comment>
<evidence type="ECO:0000256" key="2">
    <source>
        <dbReference type="ARBA" id="ARBA00009347"/>
    </source>
</evidence>
<keyword evidence="5 6" id="KW-0560">Oxidoreductase</keyword>
<dbReference type="InterPro" id="IPR052161">
    <property type="entry name" value="Mycobact_Acyl-CoA_DH"/>
</dbReference>
<proteinExistence type="inferred from homology"/>
<accession>A0ABU2B506</accession>
<dbReference type="InterPro" id="IPR046373">
    <property type="entry name" value="Acyl-CoA_Oxase/DH_mid-dom_sf"/>
</dbReference>
<sequence>MRLPPTTLTDAERSLQLEVRTYLDERLPEGSYALGLGMAAGVDPEFSKDLGAQGWLGMALPTEYGGHSRSAVERLVVVEELLRRGAPVGYHWIADRQSGPNIAANGTEEQKQKYLPGIARGELSFSIGMSEADSGSDLASVRTRAEAVDGGWKVNGTKIWTSGAHKATQILSLFRTSDERHGGLTQFIVDRDTPGVTVNPIPFIDGTSDFCEVVFEDAFIPDEQRLGEVGAGWGQNTSELALERGGVDRWITPMPILEHWVANQIKEAGPVAEDQLGSIVARCWAFRGMSLSIARLVDQGYSPVHEAALVKEMATRFEQECVRTVSQWLGRPPQHDAEDPYERLLAQACLVAPSWSIRGGTNEILRNVISKGLTRK</sequence>
<organism evidence="10 11">
    <name type="scientific">Enteractinococcus fodinae</name>
    <dbReference type="NCBI Taxonomy" id="684663"/>
    <lineage>
        <taxon>Bacteria</taxon>
        <taxon>Bacillati</taxon>
        <taxon>Actinomycetota</taxon>
        <taxon>Actinomycetes</taxon>
        <taxon>Micrococcales</taxon>
        <taxon>Micrococcaceae</taxon>
    </lineage>
</organism>
<evidence type="ECO:0000256" key="6">
    <source>
        <dbReference type="RuleBase" id="RU362125"/>
    </source>
</evidence>
<dbReference type="Gene3D" id="1.10.540.10">
    <property type="entry name" value="Acyl-CoA dehydrogenase/oxidase, N-terminal domain"/>
    <property type="match status" value="1"/>
</dbReference>
<dbReference type="InterPro" id="IPR006089">
    <property type="entry name" value="Acyl-CoA_DH_CS"/>
</dbReference>
<evidence type="ECO:0000256" key="1">
    <source>
        <dbReference type="ARBA" id="ARBA00001974"/>
    </source>
</evidence>
<dbReference type="Pfam" id="PF02770">
    <property type="entry name" value="Acyl-CoA_dh_M"/>
    <property type="match status" value="1"/>
</dbReference>
<dbReference type="EMBL" id="JAVDYJ010000001">
    <property type="protein sequence ID" value="MDR7348346.1"/>
    <property type="molecule type" value="Genomic_DNA"/>
</dbReference>
<dbReference type="SUPFAM" id="SSF56645">
    <property type="entry name" value="Acyl-CoA dehydrogenase NM domain-like"/>
    <property type="match status" value="1"/>
</dbReference>
<dbReference type="InterPro" id="IPR013786">
    <property type="entry name" value="AcylCoA_DH/ox_N"/>
</dbReference>
<evidence type="ECO:0000259" key="9">
    <source>
        <dbReference type="Pfam" id="PF02771"/>
    </source>
</evidence>